<dbReference type="Gene3D" id="2.60.120.1250">
    <property type="entry name" value="Peptidase M60, enhancin-like domain 1"/>
    <property type="match status" value="1"/>
</dbReference>
<accession>R7UHN9</accession>
<sequence length="715" mass="80339">MELWSEDILEDLTVIPKIGTPGTLVTYGDQASPVLWGEDPSDVVIGAAELGAGRVIALTHESYLKSFGSHENDDIRKLQANLKKWVSFGREKDVVHLKNNASIHEILAKETESVAIVRIIGQKFDEIEVLMLLDFIEHGGGLIFAICPWGWLQLNKNYAEEDMPMYSILERAGIHFTGHYINGNADGFTVPSIPSTARVPTLIQKCLSSSENLGLYAYDLASLLEDLPLRIVRSTFQDLLDEVEETDFYNLVIPEEKYPLKDNRSKGLLLLSCLSARVRGDKAPGVHAFPGDFEGDVQHKCVRINLDSARRDIFPAAVYLPAGETLEIEIHEGSTDPQKWKVWIGAHSDDLVRSSQWKRLPKVHIKQRLSEDTNVIFSPYGGNVYFESPDEESQLDVTVSNVVESPCYTDHWIGQRDAPGLWADLAGRHIMITLPSSSIKDLVDPSEVLAFWDSVVAAHHVVRTTDVSSHRKQWIVCDVQPVVGYMHSGYPIVTHMDVADPTSDQFLLNHDKLKAEGNWGLYHELGHNMQRLEWTFQGTSEVTVNVFTLHAMDVVNGVKPWIHPWLNNQMNAIKRYLMAGADFTTWKKEPGIALGIYAQLAHHLGWGTYKAVFRKYEVMSNEQKPKTDDEKIRLWITTFAECCGQNLCALFRFWGFTIPNDLQRNLAELPLFLPMDEMTLFVPERIAKVVAEFDGEGGCMDTLPLPAVLATCCAS</sequence>
<dbReference type="EMBL" id="KB301365">
    <property type="protein sequence ID" value="ELU05583.1"/>
    <property type="molecule type" value="Genomic_DNA"/>
</dbReference>
<dbReference type="AlphaFoldDB" id="R7UHN9"/>
<dbReference type="Gene3D" id="1.10.390.30">
    <property type="entry name" value="Peptidase M60, enhancin-like domain 3"/>
    <property type="match status" value="1"/>
</dbReference>
<dbReference type="EnsemblMetazoa" id="CapteT195748">
    <property type="protein sequence ID" value="CapteP195748"/>
    <property type="gene ID" value="CapteG195748"/>
</dbReference>
<dbReference type="PANTHER" id="PTHR15730">
    <property type="entry name" value="EXPERIMENTAL AUTOIMMUNE PROSTATITIS ANTIGEN 2-RELATED"/>
    <property type="match status" value="1"/>
</dbReference>
<dbReference type="Pfam" id="PF17291">
    <property type="entry name" value="M60-like_N"/>
    <property type="match status" value="1"/>
</dbReference>
<name>R7UHN9_CAPTE</name>
<dbReference type="InterPro" id="IPR051244">
    <property type="entry name" value="TCAF"/>
</dbReference>
<reference evidence="4" key="1">
    <citation type="submission" date="2012-12" db="EMBL/GenBank/DDBJ databases">
        <authorList>
            <person name="Hellsten U."/>
            <person name="Grimwood J."/>
            <person name="Chapman J.A."/>
            <person name="Shapiro H."/>
            <person name="Aerts A."/>
            <person name="Otillar R.P."/>
            <person name="Terry A.Y."/>
            <person name="Boore J.L."/>
            <person name="Simakov O."/>
            <person name="Marletaz F."/>
            <person name="Cho S.-J."/>
            <person name="Edsinger-Gonzales E."/>
            <person name="Havlak P."/>
            <person name="Kuo D.-H."/>
            <person name="Larsson T."/>
            <person name="Lv J."/>
            <person name="Arendt D."/>
            <person name="Savage R."/>
            <person name="Osoegawa K."/>
            <person name="de Jong P."/>
            <person name="Lindberg D.R."/>
            <person name="Seaver E.C."/>
            <person name="Weisblat D.A."/>
            <person name="Putnam N.H."/>
            <person name="Grigoriev I.V."/>
            <person name="Rokhsar D.S."/>
        </authorList>
    </citation>
    <scope>NUCLEOTIDE SEQUENCE</scope>
    <source>
        <strain evidence="4">I ESC-2004</strain>
    </source>
</reference>
<evidence type="ECO:0000313" key="4">
    <source>
        <dbReference type="Proteomes" id="UP000014760"/>
    </source>
</evidence>
<dbReference type="SMART" id="SM01276">
    <property type="entry name" value="M60-like"/>
    <property type="match status" value="1"/>
</dbReference>
<dbReference type="Pfam" id="PF13402">
    <property type="entry name" value="Peptidase_M60"/>
    <property type="match status" value="1"/>
</dbReference>
<organism evidence="2">
    <name type="scientific">Capitella teleta</name>
    <name type="common">Polychaete worm</name>
    <dbReference type="NCBI Taxonomy" id="283909"/>
    <lineage>
        <taxon>Eukaryota</taxon>
        <taxon>Metazoa</taxon>
        <taxon>Spiralia</taxon>
        <taxon>Lophotrochozoa</taxon>
        <taxon>Annelida</taxon>
        <taxon>Polychaeta</taxon>
        <taxon>Sedentaria</taxon>
        <taxon>Scolecida</taxon>
        <taxon>Capitellidae</taxon>
        <taxon>Capitella</taxon>
    </lineage>
</organism>
<dbReference type="PANTHER" id="PTHR15730:SF5">
    <property type="entry name" value="SI:CH211-210B2.2-RELATED"/>
    <property type="match status" value="1"/>
</dbReference>
<dbReference type="STRING" id="283909.R7UHN9"/>
<protein>
    <recommendedName>
        <fullName evidence="1">Peptidase M60 domain-containing protein</fullName>
    </recommendedName>
</protein>
<dbReference type="EMBL" id="AMQN01007775">
    <property type="status" value="NOT_ANNOTATED_CDS"/>
    <property type="molecule type" value="Genomic_DNA"/>
</dbReference>
<dbReference type="Gene3D" id="3.40.390.80">
    <property type="entry name" value="Peptidase M60, enhancin-like domain 2"/>
    <property type="match status" value="1"/>
</dbReference>
<dbReference type="OrthoDB" id="10260387at2759"/>
<dbReference type="InterPro" id="IPR042279">
    <property type="entry name" value="Pep_M60_3"/>
</dbReference>
<reference evidence="3" key="3">
    <citation type="submission" date="2015-06" db="UniProtKB">
        <authorList>
            <consortium name="EnsemblMetazoa"/>
        </authorList>
    </citation>
    <scope>IDENTIFICATION</scope>
</reference>
<feature type="domain" description="Peptidase M60" evidence="1">
    <location>
        <begin position="311"/>
        <end position="605"/>
    </location>
</feature>
<dbReference type="OMA" id="NANITRW"/>
<reference evidence="2 4" key="2">
    <citation type="journal article" date="2013" name="Nature">
        <title>Insights into bilaterian evolution from three spiralian genomes.</title>
        <authorList>
            <person name="Simakov O."/>
            <person name="Marletaz F."/>
            <person name="Cho S.J."/>
            <person name="Edsinger-Gonzales E."/>
            <person name="Havlak P."/>
            <person name="Hellsten U."/>
            <person name="Kuo D.H."/>
            <person name="Larsson T."/>
            <person name="Lv J."/>
            <person name="Arendt D."/>
            <person name="Savage R."/>
            <person name="Osoegawa K."/>
            <person name="de Jong P."/>
            <person name="Grimwood J."/>
            <person name="Chapman J.A."/>
            <person name="Shapiro H."/>
            <person name="Aerts A."/>
            <person name="Otillar R.P."/>
            <person name="Terry A.Y."/>
            <person name="Boore J.L."/>
            <person name="Grigoriev I.V."/>
            <person name="Lindberg D.R."/>
            <person name="Seaver E.C."/>
            <person name="Weisblat D.A."/>
            <person name="Putnam N.H."/>
            <person name="Rokhsar D.S."/>
        </authorList>
    </citation>
    <scope>NUCLEOTIDE SEQUENCE</scope>
    <source>
        <strain evidence="2 4">I ESC-2004</strain>
    </source>
</reference>
<dbReference type="HOGENOM" id="CLU_022505_0_0_1"/>
<proteinExistence type="predicted"/>
<dbReference type="InterPro" id="IPR031161">
    <property type="entry name" value="Peptidase_M60_dom"/>
</dbReference>
<evidence type="ECO:0000313" key="3">
    <source>
        <dbReference type="EnsemblMetazoa" id="CapteP195748"/>
    </source>
</evidence>
<dbReference type="PROSITE" id="PS51723">
    <property type="entry name" value="PEPTIDASE_M60"/>
    <property type="match status" value="1"/>
</dbReference>
<dbReference type="InterPro" id="IPR035423">
    <property type="entry name" value="M60-like_N"/>
</dbReference>
<evidence type="ECO:0000313" key="2">
    <source>
        <dbReference type="EMBL" id="ELU05583.1"/>
    </source>
</evidence>
<gene>
    <name evidence="2" type="ORF">CAPTEDRAFT_195748</name>
</gene>
<keyword evidence="4" id="KW-1185">Reference proteome</keyword>
<dbReference type="Proteomes" id="UP000014760">
    <property type="component" value="Unassembled WGS sequence"/>
</dbReference>
<evidence type="ECO:0000259" key="1">
    <source>
        <dbReference type="PROSITE" id="PS51723"/>
    </source>
</evidence>